<dbReference type="InterPro" id="IPR003121">
    <property type="entry name" value="SWIB_MDM2_domain"/>
</dbReference>
<dbReference type="Proteomes" id="UP000789572">
    <property type="component" value="Unassembled WGS sequence"/>
</dbReference>
<protein>
    <submittedName>
        <fullName evidence="3">7583_t:CDS:1</fullName>
    </submittedName>
</protein>
<dbReference type="SMART" id="SM00151">
    <property type="entry name" value="SWIB"/>
    <property type="match status" value="1"/>
</dbReference>
<evidence type="ECO:0000313" key="3">
    <source>
        <dbReference type="EMBL" id="CAG8522420.1"/>
    </source>
</evidence>
<evidence type="ECO:0000256" key="1">
    <source>
        <dbReference type="SAM" id="MobiDB-lite"/>
    </source>
</evidence>
<name>A0A9N9FBX2_9GLOM</name>
<evidence type="ECO:0000259" key="2">
    <source>
        <dbReference type="PROSITE" id="PS51925"/>
    </source>
</evidence>
<dbReference type="EMBL" id="CAJVPJ010000414">
    <property type="protein sequence ID" value="CAG8522420.1"/>
    <property type="molecule type" value="Genomic_DNA"/>
</dbReference>
<dbReference type="OrthoDB" id="10263741at2759"/>
<dbReference type="AlphaFoldDB" id="A0A9N9FBX2"/>
<dbReference type="SUPFAM" id="SSF47592">
    <property type="entry name" value="SWIB/MDM2 domain"/>
    <property type="match status" value="1"/>
</dbReference>
<reference evidence="3" key="1">
    <citation type="submission" date="2021-06" db="EMBL/GenBank/DDBJ databases">
        <authorList>
            <person name="Kallberg Y."/>
            <person name="Tangrot J."/>
            <person name="Rosling A."/>
        </authorList>
    </citation>
    <scope>NUCLEOTIDE SEQUENCE</scope>
    <source>
        <strain evidence="3">IA702</strain>
    </source>
</reference>
<gene>
    <name evidence="3" type="ORF">POCULU_LOCUS3642</name>
</gene>
<dbReference type="PROSITE" id="PS51925">
    <property type="entry name" value="SWIB_MDM2"/>
    <property type="match status" value="1"/>
</dbReference>
<organism evidence="3 4">
    <name type="scientific">Paraglomus occultum</name>
    <dbReference type="NCBI Taxonomy" id="144539"/>
    <lineage>
        <taxon>Eukaryota</taxon>
        <taxon>Fungi</taxon>
        <taxon>Fungi incertae sedis</taxon>
        <taxon>Mucoromycota</taxon>
        <taxon>Glomeromycotina</taxon>
        <taxon>Glomeromycetes</taxon>
        <taxon>Paraglomerales</taxon>
        <taxon>Paraglomeraceae</taxon>
        <taxon>Paraglomus</taxon>
    </lineage>
</organism>
<dbReference type="CDD" id="cd10568">
    <property type="entry name" value="SWIB_like"/>
    <property type="match status" value="1"/>
</dbReference>
<dbReference type="Pfam" id="PF02201">
    <property type="entry name" value="SWIB"/>
    <property type="match status" value="1"/>
</dbReference>
<dbReference type="Gene3D" id="1.10.245.10">
    <property type="entry name" value="SWIB/MDM2 domain"/>
    <property type="match status" value="1"/>
</dbReference>
<dbReference type="InterPro" id="IPR019835">
    <property type="entry name" value="SWIB_domain"/>
</dbReference>
<accession>A0A9N9FBX2</accession>
<dbReference type="InterPro" id="IPR036885">
    <property type="entry name" value="SWIB_MDM2_dom_sf"/>
</dbReference>
<evidence type="ECO:0000313" key="4">
    <source>
        <dbReference type="Proteomes" id="UP000789572"/>
    </source>
</evidence>
<proteinExistence type="predicted"/>
<sequence length="481" mass="54982">MNAQQSYTAGSYGNYALPYVHGPVMQQGTPYYTSHPYTNTQSQALPSGTTTPTAQRLGMNLPMHHMGNPAAGVGMASMGGQPIRRRPPQYAENSMMMQRKKAKLSDRNMPGKIESIVPESRLYTELQAFEKKLDATISRKRFDIQEALSVPMKTRRTLRVFISNLAANQDNVDNVMGYDPSNPPSWTLKIEGRLLDPPNSSSKSKQPARKFSSFIKSMLVELDAGGTVYEEGNLIEWLKASATREYDSFEIKRKGNTNCKVKIVLQLDSQPEKYKLSPQLASILDIQEETKSQTIRAMWHYVKLHNLQDPEDKRYFNCNPPLRELFGFQRLQFPQMADLIMRQLQPLDPIIIEYTVRVGKEYYQSKYAYDIEIVTDDTLQAKMSSILANSLSQKEVSMCDDKIVQCVQSINNSKIKRDFLLRFAESPVEFIDEWIKSQSSDLELILGESNASIEEQRRSDFYKSDWVHEAIFHYLSAKDSR</sequence>
<keyword evidence="4" id="KW-1185">Reference proteome</keyword>
<feature type="domain" description="DM2" evidence="2">
    <location>
        <begin position="269"/>
        <end position="346"/>
    </location>
</feature>
<dbReference type="PANTHER" id="PTHR13844">
    <property type="entry name" value="SWI/SNF-RELATED MATRIX-ASSOCIATED ACTIN-DEPENDENT REGULATOR OF CHROMATIN SUBFAMILY D"/>
    <property type="match status" value="1"/>
</dbReference>
<feature type="region of interest" description="Disordered" evidence="1">
    <location>
        <begin position="32"/>
        <end position="51"/>
    </location>
</feature>
<comment type="caution">
    <text evidence="3">The sequence shown here is derived from an EMBL/GenBank/DDBJ whole genome shotgun (WGS) entry which is preliminary data.</text>
</comment>